<evidence type="ECO:0000313" key="6">
    <source>
        <dbReference type="Proteomes" id="UP000426444"/>
    </source>
</evidence>
<dbReference type="InterPro" id="IPR000182">
    <property type="entry name" value="GNAT_dom"/>
</dbReference>
<feature type="domain" description="N-acetyltransferase" evidence="4">
    <location>
        <begin position="6"/>
        <end position="150"/>
    </location>
</feature>
<evidence type="ECO:0000313" key="5">
    <source>
        <dbReference type="EMBL" id="QGT98752.1"/>
    </source>
</evidence>
<gene>
    <name evidence="5" type="ORF">SYNTR_0159</name>
</gene>
<proteinExistence type="inferred from homology"/>
<comment type="similarity">
    <text evidence="3">Belongs to the acetyltransferase family. RimI subfamily.</text>
</comment>
<dbReference type="KEGG" id="salq:SYNTR_0159"/>
<dbReference type="GO" id="GO:0005737">
    <property type="term" value="C:cytoplasm"/>
    <property type="evidence" value="ECO:0007669"/>
    <property type="project" value="UniProtKB-SubCell"/>
</dbReference>
<organism evidence="5 6">
    <name type="scientific">Candidatus Syntrophocurvum alkaliphilum</name>
    <dbReference type="NCBI Taxonomy" id="2293317"/>
    <lineage>
        <taxon>Bacteria</taxon>
        <taxon>Bacillati</taxon>
        <taxon>Bacillota</taxon>
        <taxon>Clostridia</taxon>
        <taxon>Eubacteriales</taxon>
        <taxon>Syntrophomonadaceae</taxon>
        <taxon>Candidatus Syntrophocurvum</taxon>
    </lineage>
</organism>
<evidence type="ECO:0000256" key="2">
    <source>
        <dbReference type="ARBA" id="ARBA00023315"/>
    </source>
</evidence>
<dbReference type="SUPFAM" id="SSF55729">
    <property type="entry name" value="Acyl-CoA N-acyltransferases (Nat)"/>
    <property type="match status" value="1"/>
</dbReference>
<accession>A0A6I6DD19</accession>
<keyword evidence="2 5" id="KW-0012">Acyltransferase</keyword>
<sequence length="150" mass="17373">MLNQDFLIRKMTEADVDSVRKIELESFTAPWSRESFQLELNNKFATYFVCDFEGEIMGYGGIWIVFEEAHITNVAVSSIYRKKGAGKALLTQLVEIARKKKATHILLEVRPSNEPAFNMYKNFDFIPTGIRHNYYSDNNEDAIIMTKYLT</sequence>
<dbReference type="Pfam" id="PF00583">
    <property type="entry name" value="Acetyltransf_1"/>
    <property type="match status" value="1"/>
</dbReference>
<dbReference type="Gene3D" id="3.40.630.30">
    <property type="match status" value="1"/>
</dbReference>
<dbReference type="Proteomes" id="UP000426444">
    <property type="component" value="Chromosome"/>
</dbReference>
<evidence type="ECO:0000256" key="1">
    <source>
        <dbReference type="ARBA" id="ARBA00022679"/>
    </source>
</evidence>
<name>A0A6I6DD19_9FIRM</name>
<dbReference type="CDD" id="cd04301">
    <property type="entry name" value="NAT_SF"/>
    <property type="match status" value="1"/>
</dbReference>
<evidence type="ECO:0000256" key="3">
    <source>
        <dbReference type="RuleBase" id="RU363094"/>
    </source>
</evidence>
<dbReference type="EC" id="2.3.1.266" evidence="3"/>
<reference evidence="6" key="1">
    <citation type="journal article" date="2019" name="Microbiology">
        <title>Complete Genome Sequence of an Uncultured Bacterium of the Candidate Phylum Bipolaricaulota.</title>
        <authorList>
            <person name="Kadnikov V.V."/>
            <person name="Mardanov A.V."/>
            <person name="Beletsky A.V."/>
            <person name="Frank Y.A."/>
            <person name="Karnachuk O.V."/>
            <person name="Ravin N.V."/>
        </authorList>
    </citation>
    <scope>NUCLEOTIDE SEQUENCE [LARGE SCALE GENOMIC DNA]</scope>
</reference>
<dbReference type="PANTHER" id="PTHR42919">
    <property type="entry name" value="N-ALPHA-ACETYLTRANSFERASE"/>
    <property type="match status" value="1"/>
</dbReference>
<evidence type="ECO:0000259" key="4">
    <source>
        <dbReference type="PROSITE" id="PS51186"/>
    </source>
</evidence>
<comment type="subcellular location">
    <subcellularLocation>
        <location evidence="3">Cytoplasm</location>
    </subcellularLocation>
</comment>
<dbReference type="InterPro" id="IPR006464">
    <property type="entry name" value="AcTrfase_RimI/Ard1"/>
</dbReference>
<dbReference type="EMBL" id="CP046457">
    <property type="protein sequence ID" value="QGT98752.1"/>
    <property type="molecule type" value="Genomic_DNA"/>
</dbReference>
<keyword evidence="3" id="KW-0963">Cytoplasm</keyword>
<protein>
    <recommendedName>
        <fullName evidence="3">[Ribosomal protein bS18]-alanine N-acetyltransferase</fullName>
        <ecNumber evidence="3">2.3.1.266</ecNumber>
    </recommendedName>
</protein>
<comment type="catalytic activity">
    <reaction evidence="3">
        <text>N-terminal L-alanyl-[ribosomal protein bS18] + acetyl-CoA = N-terminal N(alpha)-acetyl-L-alanyl-[ribosomal protein bS18] + CoA + H(+)</text>
        <dbReference type="Rhea" id="RHEA:43756"/>
        <dbReference type="Rhea" id="RHEA-COMP:10676"/>
        <dbReference type="Rhea" id="RHEA-COMP:10677"/>
        <dbReference type="ChEBI" id="CHEBI:15378"/>
        <dbReference type="ChEBI" id="CHEBI:57287"/>
        <dbReference type="ChEBI" id="CHEBI:57288"/>
        <dbReference type="ChEBI" id="CHEBI:64718"/>
        <dbReference type="ChEBI" id="CHEBI:83683"/>
        <dbReference type="EC" id="2.3.1.266"/>
    </reaction>
</comment>
<dbReference type="InterPro" id="IPR016181">
    <property type="entry name" value="Acyl_CoA_acyltransferase"/>
</dbReference>
<keyword evidence="1 5" id="KW-0808">Transferase</keyword>
<dbReference type="InterPro" id="IPR051556">
    <property type="entry name" value="N-term/lysine_N-AcTrnsfr"/>
</dbReference>
<comment type="function">
    <text evidence="3">Acetylates the N-terminal alanine of ribosomal protein bS18.</text>
</comment>
<dbReference type="AlphaFoldDB" id="A0A6I6DD19"/>
<dbReference type="GO" id="GO:0008999">
    <property type="term" value="F:protein-N-terminal-alanine acetyltransferase activity"/>
    <property type="evidence" value="ECO:0007669"/>
    <property type="project" value="UniProtKB-EC"/>
</dbReference>
<dbReference type="PANTHER" id="PTHR42919:SF8">
    <property type="entry name" value="N-ALPHA-ACETYLTRANSFERASE 50"/>
    <property type="match status" value="1"/>
</dbReference>
<dbReference type="PROSITE" id="PS51186">
    <property type="entry name" value="GNAT"/>
    <property type="match status" value="1"/>
</dbReference>
<keyword evidence="6" id="KW-1185">Reference proteome</keyword>
<dbReference type="RefSeq" id="WP_243140205.1">
    <property type="nucleotide sequence ID" value="NZ_CP046457.1"/>
</dbReference>
<dbReference type="NCBIfam" id="TIGR01575">
    <property type="entry name" value="rimI"/>
    <property type="match status" value="1"/>
</dbReference>